<dbReference type="Gene3D" id="3.10.50.30">
    <property type="entry name" value="Transcription elongation factor, GreA/GreB, C-terminal domain"/>
    <property type="match status" value="1"/>
</dbReference>
<name>A0A0C1TRZ4_9BACT</name>
<protein>
    <submittedName>
        <fullName evidence="1">GreA/GreB family elongation factor</fullName>
    </submittedName>
</protein>
<dbReference type="Proteomes" id="UP000031433">
    <property type="component" value="Unassembled WGS sequence"/>
</dbReference>
<evidence type="ECO:0000313" key="1">
    <source>
        <dbReference type="EMBL" id="KIE43609.1"/>
    </source>
</evidence>
<comment type="caution">
    <text evidence="1">The sequence shown here is derived from an EMBL/GenBank/DDBJ whole genome shotgun (WGS) entry which is preliminary data.</text>
</comment>
<keyword evidence="1" id="KW-0648">Protein biosynthesis</keyword>
<dbReference type="InterPro" id="IPR036953">
    <property type="entry name" value="GreA/GreB_C_sf"/>
</dbReference>
<dbReference type="EMBL" id="JXBL01000001">
    <property type="protein sequence ID" value="KIE43609.1"/>
    <property type="molecule type" value="Genomic_DNA"/>
</dbReference>
<dbReference type="GO" id="GO:0003746">
    <property type="term" value="F:translation elongation factor activity"/>
    <property type="evidence" value="ECO:0007669"/>
    <property type="project" value="UniProtKB-KW"/>
</dbReference>
<evidence type="ECO:0000313" key="2">
    <source>
        <dbReference type="Proteomes" id="UP000031433"/>
    </source>
</evidence>
<sequence length="160" mass="16905">MTKQHLVATIIARLEADLALFTAAALHAHAAATHEECQPDNKYDTTALEASYVAQGQANRAQEIRQSLEAYRSLELQEFDAGAPVRLSALVTLEDEAGRTRRLFIGPQAGGMKLADPAGEIVVITPASPLGNRLLGLAAGDEVQGVDAGKGKLYTIVAVT</sequence>
<accession>A0A0C1TRZ4</accession>
<organism evidence="1 2">
    <name type="scientific">Geobacter soli</name>
    <dbReference type="NCBI Taxonomy" id="1510391"/>
    <lineage>
        <taxon>Bacteria</taxon>
        <taxon>Pseudomonadati</taxon>
        <taxon>Thermodesulfobacteriota</taxon>
        <taxon>Desulfuromonadia</taxon>
        <taxon>Geobacterales</taxon>
        <taxon>Geobacteraceae</taxon>
        <taxon>Geobacter</taxon>
    </lineage>
</organism>
<reference evidence="1 2" key="1">
    <citation type="submission" date="2015-01" db="EMBL/GenBank/DDBJ databases">
        <title>Genome sequence of the anaerobic bacterium Geobacter soli GSS01, a dissimilatory Fe(III) reducer from soil.</title>
        <authorList>
            <person name="Yang G."/>
            <person name="Zhou S."/>
        </authorList>
    </citation>
    <scope>NUCLEOTIDE SEQUENCE [LARGE SCALE GENOMIC DNA]</scope>
    <source>
        <strain evidence="1 2">GSS01</strain>
    </source>
</reference>
<gene>
    <name evidence="1" type="ORF">SE37_13700</name>
</gene>
<dbReference type="RefSeq" id="WP_039647240.1">
    <property type="nucleotide sequence ID" value="NZ_JXBL01000001.1"/>
</dbReference>
<proteinExistence type="predicted"/>
<dbReference type="GO" id="GO:0003677">
    <property type="term" value="F:DNA binding"/>
    <property type="evidence" value="ECO:0007669"/>
    <property type="project" value="InterPro"/>
</dbReference>
<keyword evidence="1" id="KW-0251">Elongation factor</keyword>
<dbReference type="SUPFAM" id="SSF54534">
    <property type="entry name" value="FKBP-like"/>
    <property type="match status" value="1"/>
</dbReference>
<dbReference type="AlphaFoldDB" id="A0A0C1TRZ4"/>
<keyword evidence="2" id="KW-1185">Reference proteome</keyword>
<dbReference type="GO" id="GO:0032784">
    <property type="term" value="P:regulation of DNA-templated transcription elongation"/>
    <property type="evidence" value="ECO:0007669"/>
    <property type="project" value="InterPro"/>
</dbReference>